<evidence type="ECO:0000313" key="3">
    <source>
        <dbReference type="Proteomes" id="UP000657574"/>
    </source>
</evidence>
<comment type="caution">
    <text evidence="2">The sequence shown here is derived from an EMBL/GenBank/DDBJ whole genome shotgun (WGS) entry which is preliminary data.</text>
</comment>
<accession>A0A917KND3</accession>
<keyword evidence="3" id="KW-1185">Reference proteome</keyword>
<feature type="region of interest" description="Disordered" evidence="1">
    <location>
        <begin position="53"/>
        <end position="80"/>
    </location>
</feature>
<gene>
    <name evidence="2" type="ORF">GCM10010121_034140</name>
</gene>
<protein>
    <submittedName>
        <fullName evidence="2">Uncharacterized protein</fullName>
    </submittedName>
</protein>
<dbReference type="Proteomes" id="UP000657574">
    <property type="component" value="Unassembled WGS sequence"/>
</dbReference>
<dbReference type="EMBL" id="BMQA01000009">
    <property type="protein sequence ID" value="GGJ20370.1"/>
    <property type="molecule type" value="Genomic_DNA"/>
</dbReference>
<reference evidence="2" key="2">
    <citation type="submission" date="2020-09" db="EMBL/GenBank/DDBJ databases">
        <authorList>
            <person name="Sun Q."/>
            <person name="Ohkuma M."/>
        </authorList>
    </citation>
    <scope>NUCLEOTIDE SEQUENCE</scope>
    <source>
        <strain evidence="2">JCM 3086</strain>
    </source>
</reference>
<feature type="compositionally biased region" description="Polar residues" evidence="1">
    <location>
        <begin position="62"/>
        <end position="74"/>
    </location>
</feature>
<proteinExistence type="predicted"/>
<feature type="region of interest" description="Disordered" evidence="1">
    <location>
        <begin position="1"/>
        <end position="26"/>
    </location>
</feature>
<dbReference type="AlphaFoldDB" id="A0A917KND3"/>
<evidence type="ECO:0000256" key="1">
    <source>
        <dbReference type="SAM" id="MobiDB-lite"/>
    </source>
</evidence>
<name>A0A917KND3_9ACTN</name>
<reference evidence="2" key="1">
    <citation type="journal article" date="2014" name="Int. J. Syst. Evol. Microbiol.">
        <title>Complete genome sequence of Corynebacterium casei LMG S-19264T (=DSM 44701T), isolated from a smear-ripened cheese.</title>
        <authorList>
            <consortium name="US DOE Joint Genome Institute (JGI-PGF)"/>
            <person name="Walter F."/>
            <person name="Albersmeier A."/>
            <person name="Kalinowski J."/>
            <person name="Ruckert C."/>
        </authorList>
    </citation>
    <scope>NUCLEOTIDE SEQUENCE</scope>
    <source>
        <strain evidence="2">JCM 3086</strain>
    </source>
</reference>
<organism evidence="2 3">
    <name type="scientific">Streptomyces brasiliensis</name>
    <dbReference type="NCBI Taxonomy" id="1954"/>
    <lineage>
        <taxon>Bacteria</taxon>
        <taxon>Bacillati</taxon>
        <taxon>Actinomycetota</taxon>
        <taxon>Actinomycetes</taxon>
        <taxon>Kitasatosporales</taxon>
        <taxon>Streptomycetaceae</taxon>
        <taxon>Streptomyces</taxon>
    </lineage>
</organism>
<sequence>MREAGGGAYEGDGGVGRGGGIGAGGPEAPFRGGGVLPAGVHGLRVVRVVAEAQGGGESGSSVDQAAQPLSSLGSCSGPEL</sequence>
<evidence type="ECO:0000313" key="2">
    <source>
        <dbReference type="EMBL" id="GGJ20370.1"/>
    </source>
</evidence>